<proteinExistence type="predicted"/>
<dbReference type="SUPFAM" id="SSF102400">
    <property type="entry name" value="DNA polymerase III chi subunit"/>
    <property type="match status" value="1"/>
</dbReference>
<dbReference type="GO" id="GO:0032298">
    <property type="term" value="P:positive regulation of DNA-templated DNA replication initiation"/>
    <property type="evidence" value="ECO:0007669"/>
    <property type="project" value="TreeGrafter"/>
</dbReference>
<dbReference type="PANTHER" id="PTHR38767">
    <property type="entry name" value="DNA POLYMERASE III SUBUNIT CHI"/>
    <property type="match status" value="1"/>
</dbReference>
<name>F1Z6Z4_9SPHN</name>
<comment type="caution">
    <text evidence="1">The sequence shown here is derived from an EMBL/GenBank/DDBJ whole genome shotgun (WGS) entry which is preliminary data.</text>
</comment>
<dbReference type="Pfam" id="PF04364">
    <property type="entry name" value="DNA_pol3_chi"/>
    <property type="match status" value="1"/>
</dbReference>
<protein>
    <submittedName>
        <fullName evidence="1">DNA polymerase III chi subunit, HolC</fullName>
    </submittedName>
</protein>
<dbReference type="GO" id="GO:0003677">
    <property type="term" value="F:DNA binding"/>
    <property type="evidence" value="ECO:0007669"/>
    <property type="project" value="InterPro"/>
</dbReference>
<reference evidence="1 2" key="1">
    <citation type="journal article" date="2012" name="J. Bacteriol.">
        <title>Draft Genome Sequence of Novosphingobium nitrogenifigens Y88T.</title>
        <authorList>
            <person name="Strabala T.J."/>
            <person name="Macdonald L."/>
            <person name="Liu V."/>
            <person name="Smit A.M."/>
        </authorList>
    </citation>
    <scope>NUCLEOTIDE SEQUENCE [LARGE SCALE GENOMIC DNA]</scope>
    <source>
        <strain evidence="1 2">DSM 19370</strain>
    </source>
</reference>
<dbReference type="STRING" id="983920.Y88_2642"/>
<gene>
    <name evidence="1" type="ORF">Y88_2642</name>
</gene>
<evidence type="ECO:0000313" key="1">
    <source>
        <dbReference type="EMBL" id="EGD59598.1"/>
    </source>
</evidence>
<dbReference type="GO" id="GO:0003887">
    <property type="term" value="F:DNA-directed DNA polymerase activity"/>
    <property type="evidence" value="ECO:0007669"/>
    <property type="project" value="InterPro"/>
</dbReference>
<dbReference type="eggNOG" id="COG2927">
    <property type="taxonomic scope" value="Bacteria"/>
</dbReference>
<evidence type="ECO:0000313" key="2">
    <source>
        <dbReference type="Proteomes" id="UP000004728"/>
    </source>
</evidence>
<sequence length="144" mass="16327">MRVDFYQLTRDPAEQVVPLIARNTLGAGERLLVVSDDEQQLARISAGLWQKIPDSFLAHGLAGGPHDARQPILLGKAPQGDNGARFLALADGVWRESEGMQRVFLLFPPERIDDARRTWRLLGQREGVERRYWRQDGGKWREGP</sequence>
<dbReference type="OrthoDB" id="9795973at2"/>
<dbReference type="GO" id="GO:0006260">
    <property type="term" value="P:DNA replication"/>
    <property type="evidence" value="ECO:0007669"/>
    <property type="project" value="InterPro"/>
</dbReference>
<organism evidence="1 2">
    <name type="scientific">Novosphingobium nitrogenifigens DSM 19370</name>
    <dbReference type="NCBI Taxonomy" id="983920"/>
    <lineage>
        <taxon>Bacteria</taxon>
        <taxon>Pseudomonadati</taxon>
        <taxon>Pseudomonadota</taxon>
        <taxon>Alphaproteobacteria</taxon>
        <taxon>Sphingomonadales</taxon>
        <taxon>Sphingomonadaceae</taxon>
        <taxon>Novosphingobium</taxon>
    </lineage>
</organism>
<dbReference type="PANTHER" id="PTHR38767:SF1">
    <property type="entry name" value="DNA POLYMERASE III SUBUNIT CHI"/>
    <property type="match status" value="1"/>
</dbReference>
<accession>F1Z6Z4</accession>
<dbReference type="InterPro" id="IPR036768">
    <property type="entry name" value="PolIII_chi_sf"/>
</dbReference>
<dbReference type="InterPro" id="IPR007459">
    <property type="entry name" value="DNA_pol3_chi"/>
</dbReference>
<dbReference type="AlphaFoldDB" id="F1Z6Z4"/>
<dbReference type="HOGENOM" id="CLU_131584_4_0_5"/>
<dbReference type="Gene3D" id="3.40.50.10110">
    <property type="entry name" value="DNA polymerase III subunit chi"/>
    <property type="match status" value="1"/>
</dbReference>
<dbReference type="EMBL" id="AEWJ01000026">
    <property type="protein sequence ID" value="EGD59598.1"/>
    <property type="molecule type" value="Genomic_DNA"/>
</dbReference>
<dbReference type="Proteomes" id="UP000004728">
    <property type="component" value="Unassembled WGS sequence"/>
</dbReference>
<dbReference type="RefSeq" id="WP_008070303.1">
    <property type="nucleotide sequence ID" value="NZ_AQWK01000003.1"/>
</dbReference>
<dbReference type="InParanoid" id="F1Z6Z4"/>
<keyword evidence="2" id="KW-1185">Reference proteome</keyword>